<accession>A0ABV7F7K2</accession>
<feature type="compositionally biased region" description="Polar residues" evidence="2">
    <location>
        <begin position="1"/>
        <end position="10"/>
    </location>
</feature>
<dbReference type="InterPro" id="IPR043129">
    <property type="entry name" value="ATPase_NBD"/>
</dbReference>
<reference evidence="5" key="1">
    <citation type="journal article" date="2019" name="Int. J. Syst. Evol. Microbiol.">
        <title>The Global Catalogue of Microorganisms (GCM) 10K type strain sequencing project: providing services to taxonomists for standard genome sequencing and annotation.</title>
        <authorList>
            <consortium name="The Broad Institute Genomics Platform"/>
            <consortium name="The Broad Institute Genome Sequencing Center for Infectious Disease"/>
            <person name="Wu L."/>
            <person name="Ma J."/>
        </authorList>
    </citation>
    <scope>NUCLEOTIDE SEQUENCE [LARGE SCALE GENOMIC DNA]</scope>
    <source>
        <strain evidence="5">KCTC 42986</strain>
    </source>
</reference>
<dbReference type="Pfam" id="PF00480">
    <property type="entry name" value="ROK"/>
    <property type="match status" value="1"/>
</dbReference>
<evidence type="ECO:0000256" key="1">
    <source>
        <dbReference type="ARBA" id="ARBA00006479"/>
    </source>
</evidence>
<dbReference type="SUPFAM" id="SSF53067">
    <property type="entry name" value="Actin-like ATPase domain"/>
    <property type="match status" value="1"/>
</dbReference>
<dbReference type="Proteomes" id="UP001595530">
    <property type="component" value="Unassembled WGS sequence"/>
</dbReference>
<comment type="caution">
    <text evidence="4">The sequence shown here is derived from an EMBL/GenBank/DDBJ whole genome shotgun (WGS) entry which is preliminary data.</text>
</comment>
<sequence>MLDTTMQTPFTEPGEDDLNRLRPRGSNQIGMSQFNERVVLQAIRFHGSMPKADIARLTNLSTQTVSLIINRLLEEGLVAKQASLRGKVGQPSVPIALNPDGAYSIGIKIGRRSLDVLLVDFAGRVRERSALAYAFPDPDLLFAEIALQLDRMRALLGPKRESRLSGIGIAAPLALGGWQQLLSIEPDLADKWNRIDIRERVQAMTDLPVEFSKDSAAACVAELVAGRGRSIKSFLYVFVGTFIGGGLVIDSHLRSGRHGNAGAVGSIPLGLARREKGTLPEQLLSDASLFNLEQLFGAAGLDETASVDARALQAPWLTHTTAWLDDAARAIAFAINSATCLLDLDGVIIDGSIDRELLDKLMQEVETSLDYYSWEGITRPVVLAGTIGSDARAIGGALLPLYANFAPDRDLFLKLDK</sequence>
<dbReference type="RefSeq" id="WP_390322481.1">
    <property type="nucleotide sequence ID" value="NZ_JBHRTP010000066.1"/>
</dbReference>
<gene>
    <name evidence="4" type="ORF">ACFOFO_19060</name>
</gene>
<evidence type="ECO:0000259" key="3">
    <source>
        <dbReference type="Pfam" id="PF12802"/>
    </source>
</evidence>
<dbReference type="SUPFAM" id="SSF46785">
    <property type="entry name" value="Winged helix' DNA-binding domain"/>
    <property type="match status" value="1"/>
</dbReference>
<dbReference type="Gene3D" id="1.10.10.10">
    <property type="entry name" value="Winged helix-like DNA-binding domain superfamily/Winged helix DNA-binding domain"/>
    <property type="match status" value="1"/>
</dbReference>
<feature type="domain" description="HTH marR-type" evidence="3">
    <location>
        <begin position="39"/>
        <end position="83"/>
    </location>
</feature>
<dbReference type="InterPro" id="IPR036390">
    <property type="entry name" value="WH_DNA-bd_sf"/>
</dbReference>
<organism evidence="4 5">
    <name type="scientific">Undibacterium arcticum</name>
    <dbReference type="NCBI Taxonomy" id="1762892"/>
    <lineage>
        <taxon>Bacteria</taxon>
        <taxon>Pseudomonadati</taxon>
        <taxon>Pseudomonadota</taxon>
        <taxon>Betaproteobacteria</taxon>
        <taxon>Burkholderiales</taxon>
        <taxon>Oxalobacteraceae</taxon>
        <taxon>Undibacterium</taxon>
    </lineage>
</organism>
<dbReference type="Pfam" id="PF12802">
    <property type="entry name" value="MarR_2"/>
    <property type="match status" value="1"/>
</dbReference>
<dbReference type="InterPro" id="IPR000835">
    <property type="entry name" value="HTH_MarR-typ"/>
</dbReference>
<proteinExistence type="inferred from homology"/>
<dbReference type="PANTHER" id="PTHR18964:SF149">
    <property type="entry name" value="BIFUNCTIONAL UDP-N-ACETYLGLUCOSAMINE 2-EPIMERASE_N-ACETYLMANNOSAMINE KINASE"/>
    <property type="match status" value="1"/>
</dbReference>
<evidence type="ECO:0000256" key="2">
    <source>
        <dbReference type="SAM" id="MobiDB-lite"/>
    </source>
</evidence>
<evidence type="ECO:0000313" key="4">
    <source>
        <dbReference type="EMBL" id="MFC3110036.1"/>
    </source>
</evidence>
<dbReference type="InterPro" id="IPR036388">
    <property type="entry name" value="WH-like_DNA-bd_sf"/>
</dbReference>
<dbReference type="CDD" id="cd23763">
    <property type="entry name" value="ASKHA_ATPase_ROK"/>
    <property type="match status" value="1"/>
</dbReference>
<protein>
    <submittedName>
        <fullName evidence="4">ROK family protein</fullName>
    </submittedName>
</protein>
<dbReference type="EMBL" id="JBHRTP010000066">
    <property type="protein sequence ID" value="MFC3110036.1"/>
    <property type="molecule type" value="Genomic_DNA"/>
</dbReference>
<keyword evidence="5" id="KW-1185">Reference proteome</keyword>
<dbReference type="PANTHER" id="PTHR18964">
    <property type="entry name" value="ROK (REPRESSOR, ORF, KINASE) FAMILY"/>
    <property type="match status" value="1"/>
</dbReference>
<evidence type="ECO:0000313" key="5">
    <source>
        <dbReference type="Proteomes" id="UP001595530"/>
    </source>
</evidence>
<dbReference type="Gene3D" id="3.30.420.40">
    <property type="match status" value="2"/>
</dbReference>
<dbReference type="InterPro" id="IPR000600">
    <property type="entry name" value="ROK"/>
</dbReference>
<comment type="similarity">
    <text evidence="1">Belongs to the ROK (NagC/XylR) family.</text>
</comment>
<feature type="region of interest" description="Disordered" evidence="2">
    <location>
        <begin position="1"/>
        <end position="28"/>
    </location>
</feature>
<name>A0ABV7F7K2_9BURK</name>